<dbReference type="Gene3D" id="1.25.40.20">
    <property type="entry name" value="Ankyrin repeat-containing domain"/>
    <property type="match status" value="1"/>
</dbReference>
<evidence type="ECO:0000256" key="6">
    <source>
        <dbReference type="PROSITE-ProRule" id="PRU00023"/>
    </source>
</evidence>
<evidence type="ECO:0000256" key="5">
    <source>
        <dbReference type="ARBA" id="ARBA00061199"/>
    </source>
</evidence>
<organism evidence="10 11">
    <name type="scientific">Naegleria lovaniensis</name>
    <name type="common">Amoeba</name>
    <dbReference type="NCBI Taxonomy" id="51637"/>
    <lineage>
        <taxon>Eukaryota</taxon>
        <taxon>Discoba</taxon>
        <taxon>Heterolobosea</taxon>
        <taxon>Tetramitia</taxon>
        <taxon>Eutetramitia</taxon>
        <taxon>Vahlkampfiidae</taxon>
        <taxon>Naegleria</taxon>
    </lineage>
</organism>
<sequence length="594" mass="65750">MHPSLTSALSTSNTNSSIPSERVQQPLQREHDQILHLPNIQNLDRESNNDHHDLSTTSPRFSSEIPKGPKLSPRSFKRKIFIKDDSHKSSLGASSLISVPDTSTAALSITKILAIYTGGTIGMKKFPDGYRPVRGYLRKKLAQLSQFNDARHRKLYLKMAGVINDQDTEETERAKMDQWFSTPRSDDGCVALYQLLEFDPILDSSNMGYKDWVKIAQCISDHYGDYDCFIVLHGTDTMCYTASALSFMFRHLAKSVILTGSQIPISQTRNDGFDNLLGAITIASKLYIPEVCVFFHNKLFRGNRCTKMDAGDLSAFDSPNIAPIVKLGIDMEVNWSLIRPPPGQNQEFRMIPISNSNVGMLRIFPGISTSLMSNFFLPPTEGVVMLSYGVGNVPSTRSDFLNCIKDATERGVVIVNCTQCFKGAVSASYKTGSVLYELGVVSGSDMTPEAAVTKLMYLLSCDMDLEEVKRLLTVDLRGELTKVVPVSKYSLRERGFVSAVCKALNFHGGESDMKEVSDALLPVIMCNLGAIGATDEMRRLLEVEGVDPNIQDYDKRTALHLASVEGQLAMVQLLVEFGADINCKDRSVFVVKIT</sequence>
<feature type="compositionally biased region" description="Low complexity" evidence="7">
    <location>
        <begin position="1"/>
        <end position="17"/>
    </location>
</feature>
<protein>
    <recommendedName>
        <fullName evidence="1">asparaginase</fullName>
        <ecNumber evidence="1">3.5.1.1</ecNumber>
    </recommendedName>
</protein>
<proteinExistence type="inferred from homology"/>
<dbReference type="FunFam" id="3.40.50.40:FF:000001">
    <property type="entry name" value="L-asparaginase 1"/>
    <property type="match status" value="1"/>
</dbReference>
<dbReference type="NCBIfam" id="TIGR00519">
    <property type="entry name" value="asnASE_I"/>
    <property type="match status" value="1"/>
</dbReference>
<dbReference type="InterPro" id="IPR006033">
    <property type="entry name" value="AsnA_fam"/>
</dbReference>
<dbReference type="GeneID" id="68093117"/>
<dbReference type="PROSITE" id="PS50297">
    <property type="entry name" value="ANK_REP_REGION"/>
    <property type="match status" value="1"/>
</dbReference>
<dbReference type="InterPro" id="IPR036770">
    <property type="entry name" value="Ankyrin_rpt-contain_sf"/>
</dbReference>
<dbReference type="GO" id="GO:0009066">
    <property type="term" value="P:aspartate family amino acid metabolic process"/>
    <property type="evidence" value="ECO:0007669"/>
    <property type="project" value="UniProtKB-ARBA"/>
</dbReference>
<dbReference type="InterPro" id="IPR027473">
    <property type="entry name" value="L-asparaginase_C"/>
</dbReference>
<evidence type="ECO:0000313" key="11">
    <source>
        <dbReference type="Proteomes" id="UP000816034"/>
    </source>
</evidence>
<dbReference type="PIRSF" id="PIRSF001220">
    <property type="entry name" value="L-ASNase_gatD"/>
    <property type="match status" value="1"/>
</dbReference>
<dbReference type="InterPro" id="IPR027474">
    <property type="entry name" value="L-asparaginase_N"/>
</dbReference>
<feature type="region of interest" description="Disordered" evidence="7">
    <location>
        <begin position="1"/>
        <end position="26"/>
    </location>
</feature>
<evidence type="ECO:0000313" key="10">
    <source>
        <dbReference type="EMBL" id="KAG2388491.1"/>
    </source>
</evidence>
<dbReference type="InterPro" id="IPR006034">
    <property type="entry name" value="Asparaginase/glutaminase-like"/>
</dbReference>
<keyword evidence="4 6" id="KW-0040">ANK repeat</keyword>
<dbReference type="PROSITE" id="PS51732">
    <property type="entry name" value="ASN_GLN_ASE_3"/>
    <property type="match status" value="1"/>
</dbReference>
<dbReference type="Gene3D" id="3.40.50.40">
    <property type="match status" value="1"/>
</dbReference>
<reference evidence="10 11" key="1">
    <citation type="journal article" date="2018" name="BMC Genomics">
        <title>The genome of Naegleria lovaniensis, the basis for a comparative approach to unravel pathogenicity factors of the human pathogenic amoeba N. fowleri.</title>
        <authorList>
            <person name="Liechti N."/>
            <person name="Schurch N."/>
            <person name="Bruggmann R."/>
            <person name="Wittwer M."/>
        </authorList>
    </citation>
    <scope>NUCLEOTIDE SEQUENCE [LARGE SCALE GENOMIC DNA]</scope>
    <source>
        <strain evidence="10 11">ATCC 30569</strain>
    </source>
</reference>
<dbReference type="PRINTS" id="PR00139">
    <property type="entry name" value="ASNGLNASE"/>
</dbReference>
<evidence type="ECO:0000259" key="9">
    <source>
        <dbReference type="Pfam" id="PF17763"/>
    </source>
</evidence>
<dbReference type="GO" id="GO:0004067">
    <property type="term" value="F:asparaginase activity"/>
    <property type="evidence" value="ECO:0007669"/>
    <property type="project" value="UniProtKB-UniRule"/>
</dbReference>
<evidence type="ECO:0000259" key="8">
    <source>
        <dbReference type="Pfam" id="PF00710"/>
    </source>
</evidence>
<name>A0AA88GYT8_NAELO</name>
<evidence type="ECO:0000256" key="4">
    <source>
        <dbReference type="ARBA" id="ARBA00023043"/>
    </source>
</evidence>
<dbReference type="Pfam" id="PF17763">
    <property type="entry name" value="Asparaginase_C"/>
    <property type="match status" value="1"/>
</dbReference>
<dbReference type="PIRSF" id="PIRSF500176">
    <property type="entry name" value="L_ASNase"/>
    <property type="match status" value="1"/>
</dbReference>
<gene>
    <name evidence="10" type="ORF">C9374_000655</name>
</gene>
<dbReference type="SFLD" id="SFLDS00057">
    <property type="entry name" value="Glutaminase/Asparaginase"/>
    <property type="match status" value="1"/>
</dbReference>
<dbReference type="InterPro" id="IPR036152">
    <property type="entry name" value="Asp/glu_Ase-like_sf"/>
</dbReference>
<feature type="domain" description="L-asparaginase N-terminal" evidence="8">
    <location>
        <begin position="111"/>
        <end position="337"/>
    </location>
</feature>
<dbReference type="SUPFAM" id="SSF48403">
    <property type="entry name" value="Ankyrin repeat"/>
    <property type="match status" value="1"/>
</dbReference>
<keyword evidence="2" id="KW-0677">Repeat</keyword>
<dbReference type="PANTHER" id="PTHR11707:SF28">
    <property type="entry name" value="60 KDA LYSOPHOSPHOLIPASE"/>
    <property type="match status" value="1"/>
</dbReference>
<dbReference type="Pfam" id="PF12796">
    <property type="entry name" value="Ank_2"/>
    <property type="match status" value="1"/>
</dbReference>
<dbReference type="Pfam" id="PF00710">
    <property type="entry name" value="Asparaginase"/>
    <property type="match status" value="1"/>
</dbReference>
<dbReference type="SMART" id="SM00870">
    <property type="entry name" value="Asparaginase"/>
    <property type="match status" value="1"/>
</dbReference>
<dbReference type="InterPro" id="IPR002110">
    <property type="entry name" value="Ankyrin_rpt"/>
</dbReference>
<evidence type="ECO:0000256" key="2">
    <source>
        <dbReference type="ARBA" id="ARBA00022737"/>
    </source>
</evidence>
<evidence type="ECO:0000256" key="3">
    <source>
        <dbReference type="ARBA" id="ARBA00022801"/>
    </source>
</evidence>
<dbReference type="PANTHER" id="PTHR11707">
    <property type="entry name" value="L-ASPARAGINASE"/>
    <property type="match status" value="1"/>
</dbReference>
<evidence type="ECO:0000256" key="7">
    <source>
        <dbReference type="SAM" id="MobiDB-lite"/>
    </source>
</evidence>
<dbReference type="SMART" id="SM00248">
    <property type="entry name" value="ANK"/>
    <property type="match status" value="1"/>
</dbReference>
<dbReference type="InterPro" id="IPR041725">
    <property type="entry name" value="L-asparaginase_I"/>
</dbReference>
<feature type="region of interest" description="Disordered" evidence="7">
    <location>
        <begin position="40"/>
        <end position="72"/>
    </location>
</feature>
<evidence type="ECO:0000256" key="1">
    <source>
        <dbReference type="ARBA" id="ARBA00012920"/>
    </source>
</evidence>
<dbReference type="Gene3D" id="3.40.50.1170">
    <property type="entry name" value="L-asparaginase, N-terminal domain"/>
    <property type="match status" value="1"/>
</dbReference>
<dbReference type="EMBL" id="PYSW02000010">
    <property type="protein sequence ID" value="KAG2388491.1"/>
    <property type="molecule type" value="Genomic_DNA"/>
</dbReference>
<dbReference type="EC" id="3.5.1.1" evidence="1"/>
<feature type="compositionally biased region" description="Basic and acidic residues" evidence="7">
    <location>
        <begin position="43"/>
        <end position="54"/>
    </location>
</feature>
<dbReference type="InterPro" id="IPR040919">
    <property type="entry name" value="Asparaginase_C"/>
</dbReference>
<keyword evidence="3" id="KW-0378">Hydrolase</keyword>
<comment type="caution">
    <text evidence="10">The sequence shown here is derived from an EMBL/GenBank/DDBJ whole genome shotgun (WGS) entry which is preliminary data.</text>
</comment>
<dbReference type="AlphaFoldDB" id="A0AA88GYT8"/>
<dbReference type="InterPro" id="IPR037152">
    <property type="entry name" value="L-asparaginase_N_sf"/>
</dbReference>
<dbReference type="FunFam" id="3.40.50.1170:FF:000003">
    <property type="entry name" value="60 kDa lysophospholipase"/>
    <property type="match status" value="1"/>
</dbReference>
<feature type="domain" description="Asparaginase/glutaminase C-terminal" evidence="9">
    <location>
        <begin position="357"/>
        <end position="471"/>
    </location>
</feature>
<comment type="similarity">
    <text evidence="5">In the N-terminal section; belongs to the asparaginase 1 family.</text>
</comment>
<dbReference type="CDD" id="cd08963">
    <property type="entry name" value="L-asparaginase_I"/>
    <property type="match status" value="1"/>
</dbReference>
<keyword evidence="11" id="KW-1185">Reference proteome</keyword>
<dbReference type="SUPFAM" id="SSF53774">
    <property type="entry name" value="Glutaminase/Asparaginase"/>
    <property type="match status" value="1"/>
</dbReference>
<dbReference type="RefSeq" id="XP_044552483.1">
    <property type="nucleotide sequence ID" value="XM_044696422.1"/>
</dbReference>
<dbReference type="Proteomes" id="UP000816034">
    <property type="component" value="Unassembled WGS sequence"/>
</dbReference>
<dbReference type="PROSITE" id="PS50088">
    <property type="entry name" value="ANK_REPEAT"/>
    <property type="match status" value="1"/>
</dbReference>
<accession>A0AA88GYT8</accession>
<feature type="repeat" description="ANK" evidence="6">
    <location>
        <begin position="554"/>
        <end position="586"/>
    </location>
</feature>